<feature type="binding site" evidence="6">
    <location>
        <position position="77"/>
    </location>
    <ligand>
        <name>Zn(2+)</name>
        <dbReference type="ChEBI" id="CHEBI:29105"/>
    </ligand>
</feature>
<name>A0A6J4JTV8_9BACT</name>
<organism evidence="8">
    <name type="scientific">uncultured Armatimonadetes bacterium</name>
    <dbReference type="NCBI Taxonomy" id="157466"/>
    <lineage>
        <taxon>Bacteria</taxon>
        <taxon>Bacillati</taxon>
        <taxon>Armatimonadota</taxon>
        <taxon>environmental samples</taxon>
    </lineage>
</organism>
<feature type="region of interest" description="Disordered" evidence="7">
    <location>
        <begin position="15"/>
        <end position="52"/>
    </location>
</feature>
<keyword evidence="4 6" id="KW-0862">Zinc</keyword>
<dbReference type="InterPro" id="IPR001765">
    <property type="entry name" value="Carbonic_anhydrase"/>
</dbReference>
<dbReference type="EC" id="4.2.1.1" evidence="2"/>
<feature type="binding site" evidence="6">
    <location>
        <position position="79"/>
    </location>
    <ligand>
        <name>Zn(2+)</name>
        <dbReference type="ChEBI" id="CHEBI:29105"/>
    </ligand>
</feature>
<accession>A0A6J4JTV8</accession>
<comment type="similarity">
    <text evidence="1">Belongs to the beta-class carbonic anhydrase family.</text>
</comment>
<evidence type="ECO:0000256" key="2">
    <source>
        <dbReference type="ARBA" id="ARBA00012925"/>
    </source>
</evidence>
<dbReference type="SMART" id="SM00947">
    <property type="entry name" value="Pro_CA"/>
    <property type="match status" value="1"/>
</dbReference>
<dbReference type="GO" id="GO:0008270">
    <property type="term" value="F:zinc ion binding"/>
    <property type="evidence" value="ECO:0007669"/>
    <property type="project" value="InterPro"/>
</dbReference>
<evidence type="ECO:0000256" key="3">
    <source>
        <dbReference type="ARBA" id="ARBA00022723"/>
    </source>
</evidence>
<dbReference type="EMBL" id="CADCTO010000561">
    <property type="protein sequence ID" value="CAA9287406.1"/>
    <property type="molecule type" value="Genomic_DNA"/>
</dbReference>
<dbReference type="InterPro" id="IPR036874">
    <property type="entry name" value="Carbonic_anhydrase_sf"/>
</dbReference>
<dbReference type="GO" id="GO:0004089">
    <property type="term" value="F:carbonate dehydratase activity"/>
    <property type="evidence" value="ECO:0007669"/>
    <property type="project" value="UniProtKB-EC"/>
</dbReference>
<gene>
    <name evidence="8" type="ORF">AVDCRST_MAG63-4102</name>
</gene>
<dbReference type="AlphaFoldDB" id="A0A6J4JTV8"/>
<feature type="binding site" evidence="6">
    <location>
        <position position="133"/>
    </location>
    <ligand>
        <name>Zn(2+)</name>
        <dbReference type="ChEBI" id="CHEBI:29105"/>
    </ligand>
</feature>
<feature type="binding site" evidence="6">
    <location>
        <position position="130"/>
    </location>
    <ligand>
        <name>Zn(2+)</name>
        <dbReference type="ChEBI" id="CHEBI:29105"/>
    </ligand>
</feature>
<evidence type="ECO:0000256" key="6">
    <source>
        <dbReference type="PIRSR" id="PIRSR601765-1"/>
    </source>
</evidence>
<keyword evidence="3 6" id="KW-0479">Metal-binding</keyword>
<evidence type="ECO:0000313" key="8">
    <source>
        <dbReference type="EMBL" id="CAA9287406.1"/>
    </source>
</evidence>
<dbReference type="Pfam" id="PF00484">
    <property type="entry name" value="Pro_CA"/>
    <property type="match status" value="1"/>
</dbReference>
<dbReference type="SUPFAM" id="SSF53056">
    <property type="entry name" value="beta-carbonic anhydrase, cab"/>
    <property type="match status" value="1"/>
</dbReference>
<reference evidence="8" key="1">
    <citation type="submission" date="2020-02" db="EMBL/GenBank/DDBJ databases">
        <authorList>
            <person name="Meier V. D."/>
        </authorList>
    </citation>
    <scope>NUCLEOTIDE SEQUENCE</scope>
    <source>
        <strain evidence="8">AVDCRST_MAG63</strain>
    </source>
</reference>
<dbReference type="PANTHER" id="PTHR43175:SF3">
    <property type="entry name" value="CARBON DISULFIDE HYDROLASE"/>
    <property type="match status" value="1"/>
</dbReference>
<evidence type="ECO:0000256" key="4">
    <source>
        <dbReference type="ARBA" id="ARBA00022833"/>
    </source>
</evidence>
<feature type="region of interest" description="Disordered" evidence="7">
    <location>
        <begin position="214"/>
        <end position="282"/>
    </location>
</feature>
<evidence type="ECO:0000256" key="7">
    <source>
        <dbReference type="SAM" id="MobiDB-lite"/>
    </source>
</evidence>
<keyword evidence="8" id="KW-0456">Lyase</keyword>
<evidence type="ECO:0000256" key="1">
    <source>
        <dbReference type="ARBA" id="ARBA00006217"/>
    </source>
</evidence>
<comment type="cofactor">
    <cofactor evidence="6">
        <name>Zn(2+)</name>
        <dbReference type="ChEBI" id="CHEBI:29105"/>
    </cofactor>
    <text evidence="6">Binds 1 zinc ion per subunit.</text>
</comment>
<sequence length="316" mass="34247">MGLLDELRREIAKAMEEAQRQAEAAKQPVPPPSDLAPRYPAPPVPAPQQQTANTQPIAVATGNLPLPPAKRLAVVTCMDTRVLVEKALNLRTGDAHLLRNAGGLVTDDVLRSLALSHHALGVERVVVIGHTECGLMAFGDEELRARIRQRMGPSVNPPRTFGTFSDLEENVREQMRRVRACPYLPDTLALSGFVYELKTGRLNEVSLVPESRPSELLPSATRGRGVPAPGRIGGRLQRETLQRSTALTPVEPAPATGVLPAPEFDLEDDGSPASAVPGAEKDASLRFSPREVLRAFVLGEVMDEPKGRKARRPHPK</sequence>
<feature type="compositionally biased region" description="Pro residues" evidence="7">
    <location>
        <begin position="28"/>
        <end position="46"/>
    </location>
</feature>
<protein>
    <recommendedName>
        <fullName evidence="2">carbonic anhydrase</fullName>
        <ecNumber evidence="2">4.2.1.1</ecNumber>
    </recommendedName>
</protein>
<dbReference type="CDD" id="cd03379">
    <property type="entry name" value="beta_CA_cladeD"/>
    <property type="match status" value="1"/>
</dbReference>
<dbReference type="PANTHER" id="PTHR43175">
    <property type="entry name" value="CARBONIC ANHYDRASE"/>
    <property type="match status" value="1"/>
</dbReference>
<evidence type="ECO:0000256" key="5">
    <source>
        <dbReference type="ARBA" id="ARBA00048348"/>
    </source>
</evidence>
<comment type="catalytic activity">
    <reaction evidence="5">
        <text>hydrogencarbonate + H(+) = CO2 + H2O</text>
        <dbReference type="Rhea" id="RHEA:10748"/>
        <dbReference type="ChEBI" id="CHEBI:15377"/>
        <dbReference type="ChEBI" id="CHEBI:15378"/>
        <dbReference type="ChEBI" id="CHEBI:16526"/>
        <dbReference type="ChEBI" id="CHEBI:17544"/>
        <dbReference type="EC" id="4.2.1.1"/>
    </reaction>
</comment>
<proteinExistence type="inferred from homology"/>
<dbReference type="Gene3D" id="3.40.1050.10">
    <property type="entry name" value="Carbonic anhydrase"/>
    <property type="match status" value="1"/>
</dbReference>